<feature type="coiled-coil region" evidence="1">
    <location>
        <begin position="861"/>
        <end position="898"/>
    </location>
</feature>
<dbReference type="RefSeq" id="WP_092089928.1">
    <property type="nucleotide sequence ID" value="NZ_FMZW01000063.1"/>
</dbReference>
<dbReference type="InterPro" id="IPR027417">
    <property type="entry name" value="P-loop_NTPase"/>
</dbReference>
<protein>
    <submittedName>
        <fullName evidence="3">TIGR02680 family protein</fullName>
    </submittedName>
</protein>
<feature type="region of interest" description="Disordered" evidence="2">
    <location>
        <begin position="437"/>
        <end position="500"/>
    </location>
</feature>
<evidence type="ECO:0000256" key="2">
    <source>
        <dbReference type="SAM" id="MobiDB-lite"/>
    </source>
</evidence>
<dbReference type="Proteomes" id="UP000199245">
    <property type="component" value="Unassembled WGS sequence"/>
</dbReference>
<feature type="compositionally biased region" description="Basic and acidic residues" evidence="2">
    <location>
        <begin position="955"/>
        <end position="971"/>
    </location>
</feature>
<keyword evidence="1" id="KW-0175">Coiled coil</keyword>
<feature type="region of interest" description="Disordered" evidence="2">
    <location>
        <begin position="339"/>
        <end position="374"/>
    </location>
</feature>
<feature type="compositionally biased region" description="Basic and acidic residues" evidence="2">
    <location>
        <begin position="339"/>
        <end position="366"/>
    </location>
</feature>
<reference evidence="3 4" key="1">
    <citation type="submission" date="2016-10" db="EMBL/GenBank/DDBJ databases">
        <authorList>
            <person name="de Groot N.N."/>
        </authorList>
    </citation>
    <scope>NUCLEOTIDE SEQUENCE [LARGE SCALE GENOMIC DNA]</scope>
    <source>
        <strain evidence="3 4">R5</strain>
    </source>
</reference>
<feature type="region of interest" description="Disordered" evidence="2">
    <location>
        <begin position="955"/>
        <end position="974"/>
    </location>
</feature>
<accession>A0A1G7MEV0</accession>
<feature type="compositionally biased region" description="Polar residues" evidence="2">
    <location>
        <begin position="437"/>
        <end position="446"/>
    </location>
</feature>
<gene>
    <name evidence="3" type="ORF">SAMN05216337_10638</name>
</gene>
<name>A0A1G7MEV0_9BRAD</name>
<dbReference type="NCBIfam" id="TIGR02680">
    <property type="entry name" value="TIGR02680 family protein"/>
    <property type="match status" value="1"/>
</dbReference>
<dbReference type="SUPFAM" id="SSF52540">
    <property type="entry name" value="P-loop containing nucleoside triphosphate hydrolases"/>
    <property type="match status" value="1"/>
</dbReference>
<dbReference type="InterPro" id="IPR013496">
    <property type="entry name" value="CHP02680"/>
</dbReference>
<feature type="compositionally biased region" description="Basic and acidic residues" evidence="2">
    <location>
        <begin position="465"/>
        <end position="500"/>
    </location>
</feature>
<organism evidence="3 4">
    <name type="scientific">Bradyrhizobium brasilense</name>
    <dbReference type="NCBI Taxonomy" id="1419277"/>
    <lineage>
        <taxon>Bacteria</taxon>
        <taxon>Pseudomonadati</taxon>
        <taxon>Pseudomonadota</taxon>
        <taxon>Alphaproteobacteria</taxon>
        <taxon>Hyphomicrobiales</taxon>
        <taxon>Nitrobacteraceae</taxon>
        <taxon>Bradyrhizobium</taxon>
    </lineage>
</organism>
<proteinExistence type="predicted"/>
<sequence length="1374" mass="153494">MRNNGAKPDLPTPARERWQPLRLGLVDLFHYDSEEFWFRDGHLLLRGNNGTGKSKVLSLSLPFLFDAQLKSSRVEPDGDATKKMAWNLLLGKHERRMGYTWIEFGRLSEDGQPRYLTLGSGLLAVAARPNVDSWFFILDGRRVGLDVWLTSPQRVVLTKEKLRETLADHGQVYDTAASYRRAVDEHLFQLGNARYSALMDTLIQLRQPQLSKKPDEANLSAALTEALPPLSTDLLTDVADALNQLEEDRRQLQDYQALARHVGQFTDRYRTYARTQTRRQARGLRSAQTGFDNASRAVNEARSELGALQAAEEEANGAHHVAEEIVATNRTRREVLLSDPVNKDANRLDSAAREANDRKREAEQADARSQVSKSRFVSEQNATFERGERVVGIGHQVLDIRKAAFPLAQLSGIDQHWNQGFLTGSELVELAGLNEQASESSKSDLQQAIERRRGQVAHVRNLRGAVDEGERDRDAKNRSHQERQEEAKAAQTRRDAADQAVESEGRAHLDAWETHFGTLQQLTLRDAQGSLNLLATWVVTLEGENPARASLQEAQQVASERLATRRSALIAERRAIETEEADLRAERERLEKGVDAVPAVPPFRAAGVRVDRTGAPLWQLVDFHDHLDASQRAGLEAALEASGLLDAWVKPDGTMHTPSGVRRLHDTELAERPRQPETLAHWLQPSGDQVSADVVTNLLLGMSCTELDSGQAETWLSPMGCFRIGALSGAWSKPVAIYIGYAARAAARARRLEAISIRLDELAQAQTSLEDRLAQQARDQERAAAEWRGAPGDDLLRASHAEVTSAAREFTAASSRLEQAAQRLADSVERLSNARSILHKDAQDLHLPEDHVQLNSVDTTLAQLTEKVLALAHTVRELRQAQSELLKQRNREQDAKQEADLNIGHAIEQGRKANEARIRLETLQETVGAKVAELQAKLEAARTALELSETDLKKKGENARTAGEKRARAEQKVTSADELLQERTAARQQAITRLQGFAATDLLSIALPEIDLPDARGVWTIEPALTLARRAEQALSDVPHDDESWKRIQSYLSVDYTELSRALSALGHQAQMDQTADYGLVVTVVYQNRPERPDRLTERLEGEIAQRRELLTAREREILENHLQAEIAAAIQRLMQDADRKVDAINEELYKRPTSTGVRFRLQWLPLAEGADGAPVGLDAARKRLLNTSTDLWSPEDRSVVGAMLQDRINIERANADATTGGSLLDQLSRALDYRHWHRFTVQRWQDKQWRKLSGPASSGERALGLTVPLFAAVASFYSQSGSPHSPRLVLLDEVFAGIDDSARAHCMALIREFDLDFVVTSEREWGCYAELPGVSICHLQRLENIDAVHVSRWTWDGRAKQREDDPNRRFADA</sequence>
<evidence type="ECO:0000313" key="4">
    <source>
        <dbReference type="Proteomes" id="UP000199245"/>
    </source>
</evidence>
<dbReference type="Pfam" id="PF13558">
    <property type="entry name" value="SbcC_Walker_B"/>
    <property type="match status" value="1"/>
</dbReference>
<evidence type="ECO:0000256" key="1">
    <source>
        <dbReference type="SAM" id="Coils"/>
    </source>
</evidence>
<dbReference type="EMBL" id="FMZW01000063">
    <property type="protein sequence ID" value="SDF60293.1"/>
    <property type="molecule type" value="Genomic_DNA"/>
</dbReference>
<evidence type="ECO:0000313" key="3">
    <source>
        <dbReference type="EMBL" id="SDF60293.1"/>
    </source>
</evidence>
<feature type="coiled-coil region" evidence="1">
    <location>
        <begin position="752"/>
        <end position="779"/>
    </location>
</feature>